<dbReference type="EMBL" id="LGIQ01000009">
    <property type="protein sequence ID" value="KNB71339.1"/>
    <property type="molecule type" value="Genomic_DNA"/>
</dbReference>
<dbReference type="EMBL" id="BJON01000002">
    <property type="protein sequence ID" value="GED66383.1"/>
    <property type="molecule type" value="Genomic_DNA"/>
</dbReference>
<dbReference type="STRING" id="54915.ADS79_21285"/>
<dbReference type="SUPFAM" id="SSF55729">
    <property type="entry name" value="Acyl-CoA N-acyltransferases (Nat)"/>
    <property type="match status" value="1"/>
</dbReference>
<feature type="domain" description="N-acetyltransferase" evidence="1">
    <location>
        <begin position="1"/>
        <end position="158"/>
    </location>
</feature>
<evidence type="ECO:0000313" key="5">
    <source>
        <dbReference type="Proteomes" id="UP000319578"/>
    </source>
</evidence>
<dbReference type="GO" id="GO:0016747">
    <property type="term" value="F:acyltransferase activity, transferring groups other than amino-acyl groups"/>
    <property type="evidence" value="ECO:0007669"/>
    <property type="project" value="InterPro"/>
</dbReference>
<protein>
    <submittedName>
        <fullName evidence="2 3">Acetyltransferase</fullName>
    </submittedName>
</protein>
<dbReference type="Pfam" id="PF00583">
    <property type="entry name" value="Acetyltransf_1"/>
    <property type="match status" value="1"/>
</dbReference>
<dbReference type="Gene3D" id="3.40.630.30">
    <property type="match status" value="1"/>
</dbReference>
<dbReference type="AlphaFoldDB" id="A0A0K9YRK9"/>
<name>A0A0K9YRK9_9BACL</name>
<organism evidence="3 4">
    <name type="scientific">Brevibacillus reuszeri</name>
    <dbReference type="NCBI Taxonomy" id="54915"/>
    <lineage>
        <taxon>Bacteria</taxon>
        <taxon>Bacillati</taxon>
        <taxon>Bacillota</taxon>
        <taxon>Bacilli</taxon>
        <taxon>Bacillales</taxon>
        <taxon>Paenibacillaceae</taxon>
        <taxon>Brevibacillus</taxon>
    </lineage>
</organism>
<dbReference type="InterPro" id="IPR000182">
    <property type="entry name" value="GNAT_dom"/>
</dbReference>
<dbReference type="RefSeq" id="WP_049740372.1">
    <property type="nucleotide sequence ID" value="NZ_BJON01000002.1"/>
</dbReference>
<accession>A0A0K9YRK9</accession>
<evidence type="ECO:0000313" key="4">
    <source>
        <dbReference type="Proteomes" id="UP000036834"/>
    </source>
</evidence>
<dbReference type="Proteomes" id="UP000036834">
    <property type="component" value="Unassembled WGS sequence"/>
</dbReference>
<comment type="caution">
    <text evidence="3">The sequence shown here is derived from an EMBL/GenBank/DDBJ whole genome shotgun (WGS) entry which is preliminary data.</text>
</comment>
<reference evidence="2 5" key="3">
    <citation type="submission" date="2019-06" db="EMBL/GenBank/DDBJ databases">
        <title>Whole genome shotgun sequence of Brevibacillus reuszeri NBRC 15719.</title>
        <authorList>
            <person name="Hosoyama A."/>
            <person name="Uohara A."/>
            <person name="Ohji S."/>
            <person name="Ichikawa N."/>
        </authorList>
    </citation>
    <scope>NUCLEOTIDE SEQUENCE [LARGE SCALE GENOMIC DNA]</scope>
    <source>
        <strain evidence="2 5">NBRC 15719</strain>
    </source>
</reference>
<reference evidence="3" key="2">
    <citation type="submission" date="2015-07" db="EMBL/GenBank/DDBJ databases">
        <title>MeaNS - Measles Nucleotide Surveillance Program.</title>
        <authorList>
            <person name="Tran T."/>
            <person name="Druce J."/>
        </authorList>
    </citation>
    <scope>NUCLEOTIDE SEQUENCE</scope>
    <source>
        <strain evidence="3">DSM 9887</strain>
    </source>
</reference>
<dbReference type="PATRIC" id="fig|54915.3.peg.3388"/>
<reference evidence="4" key="1">
    <citation type="submission" date="2015-07" db="EMBL/GenBank/DDBJ databases">
        <title>Genome sequencing project for genomic taxonomy and phylogenomics of Bacillus-like bacteria.</title>
        <authorList>
            <person name="Liu B."/>
            <person name="Wang J."/>
            <person name="Zhu Y."/>
            <person name="Liu G."/>
            <person name="Chen Q."/>
            <person name="Chen Z."/>
            <person name="Lan J."/>
            <person name="Che J."/>
            <person name="Ge C."/>
            <person name="Shi H."/>
            <person name="Pan Z."/>
            <person name="Liu X."/>
        </authorList>
    </citation>
    <scope>NUCLEOTIDE SEQUENCE [LARGE SCALE GENOMIC DNA]</scope>
    <source>
        <strain evidence="4">DSM 9887</strain>
    </source>
</reference>
<sequence>MDTASHVGLQHFTDQHADALHRFELPEEQGQFTSLPEKVLGVTEGQYRIVITSDSVPVGFFLLHATQRVKEYTDNPNAMLLTSFSINFAEQGKGFAKKGLLLLPDFVHAEFPDCDEIALAVNHKNVPAQKLYLHTGFTDTGLRRMGAIGEQFIFRLAL</sequence>
<dbReference type="Proteomes" id="UP000319578">
    <property type="component" value="Unassembled WGS sequence"/>
</dbReference>
<evidence type="ECO:0000259" key="1">
    <source>
        <dbReference type="PROSITE" id="PS51186"/>
    </source>
</evidence>
<evidence type="ECO:0000313" key="3">
    <source>
        <dbReference type="EMBL" id="KNB71339.1"/>
    </source>
</evidence>
<dbReference type="OrthoDB" id="66776at2"/>
<proteinExistence type="predicted"/>
<dbReference type="PROSITE" id="PS51186">
    <property type="entry name" value="GNAT"/>
    <property type="match status" value="1"/>
</dbReference>
<evidence type="ECO:0000313" key="2">
    <source>
        <dbReference type="EMBL" id="GED66383.1"/>
    </source>
</evidence>
<gene>
    <name evidence="3" type="ORF">ADS79_21285</name>
    <name evidence="2" type="ORF">BRE01_00850</name>
</gene>
<keyword evidence="3" id="KW-0808">Transferase</keyword>
<dbReference type="InterPro" id="IPR016181">
    <property type="entry name" value="Acyl_CoA_acyltransferase"/>
</dbReference>
<keyword evidence="5" id="KW-1185">Reference proteome</keyword>